<evidence type="ECO:0000313" key="5">
    <source>
        <dbReference type="EMBL" id="RGU56396.1"/>
    </source>
</evidence>
<organism evidence="5 6">
    <name type="scientific">Odoribacter splanchnicus</name>
    <dbReference type="NCBI Taxonomy" id="28118"/>
    <lineage>
        <taxon>Bacteria</taxon>
        <taxon>Pseudomonadati</taxon>
        <taxon>Bacteroidota</taxon>
        <taxon>Bacteroidia</taxon>
        <taxon>Bacteroidales</taxon>
        <taxon>Odoribacteraceae</taxon>
        <taxon>Odoribacter</taxon>
    </lineage>
</organism>
<feature type="domain" description="Protein FecR C-terminal" evidence="3">
    <location>
        <begin position="307"/>
        <end position="375"/>
    </location>
</feature>
<dbReference type="PANTHER" id="PTHR30273">
    <property type="entry name" value="PERIPLASMIC SIGNAL SENSOR AND SIGMA FACTOR ACTIVATOR FECR-RELATED"/>
    <property type="match status" value="1"/>
</dbReference>
<evidence type="ECO:0000259" key="3">
    <source>
        <dbReference type="Pfam" id="PF16344"/>
    </source>
</evidence>
<name>A0A412TRH0_9BACT</name>
<gene>
    <name evidence="5" type="ORF">DWW57_09060</name>
    <name evidence="4" type="ORF">PN645_13870</name>
</gene>
<dbReference type="Proteomes" id="UP001212263">
    <property type="component" value="Unassembled WGS sequence"/>
</dbReference>
<dbReference type="PANTHER" id="PTHR30273:SF2">
    <property type="entry name" value="PROTEIN FECR"/>
    <property type="match status" value="1"/>
</dbReference>
<dbReference type="FunFam" id="2.60.120.1440:FF:000001">
    <property type="entry name" value="Putative anti-sigma factor"/>
    <property type="match status" value="1"/>
</dbReference>
<keyword evidence="1" id="KW-0472">Membrane</keyword>
<reference evidence="4" key="2">
    <citation type="submission" date="2023-01" db="EMBL/GenBank/DDBJ databases">
        <title>Human gut microbiome strain richness.</title>
        <authorList>
            <person name="Chen-Liaw A."/>
        </authorList>
    </citation>
    <scope>NUCLEOTIDE SEQUENCE</scope>
    <source>
        <strain evidence="4">RTP21484st1_B7_RTP21484_190118</strain>
    </source>
</reference>
<accession>A0A412TRH0</accession>
<dbReference type="EMBL" id="QRYC01000010">
    <property type="protein sequence ID" value="RGU56396.1"/>
    <property type="molecule type" value="Genomic_DNA"/>
</dbReference>
<dbReference type="Pfam" id="PF16344">
    <property type="entry name" value="FecR_C"/>
    <property type="match status" value="1"/>
</dbReference>
<dbReference type="Gene3D" id="3.55.50.30">
    <property type="match status" value="1"/>
</dbReference>
<dbReference type="Gene3D" id="2.60.120.1440">
    <property type="match status" value="1"/>
</dbReference>
<evidence type="ECO:0000259" key="2">
    <source>
        <dbReference type="Pfam" id="PF04773"/>
    </source>
</evidence>
<keyword evidence="1" id="KW-0812">Transmembrane</keyword>
<dbReference type="AlphaFoldDB" id="A0A412TRH0"/>
<sequence>MNIQELYTLLKKYRERRCTIEESDKLNCWFEQFQEEADRIPGIPEEKLERLFSQIESKILFSQSVRQMQKRLFRRLAGLAAMLAVCTTAGYYLFKAPSETVLPEKQEAVLIQPGRLQARLILSDGSTVLLDSSTVVKDLPGQLIKTAATPVLDYSATTSGVTEEAFNVITVPQGGEYKLILADGTQVWLNSGSSLKYPVAFVKDSRQVDLNGEAYFEVTKDSRPFIVRTFDMDIKVLGTSFNISAYGNDDCIRTTLVEGKVIVANKHDECEYTMAPGHAWTYTRSTDKTEMTECDTELYTSWIKGIFKFRDMPLEEIMQKLNRWYGCSVRFENERLKQLRFSGTAKKDRPIGYLLEMIQSITKVDFEIEGTSVVVKSR</sequence>
<dbReference type="EMBL" id="JAQMRD010000019">
    <property type="protein sequence ID" value="MDB9224089.1"/>
    <property type="molecule type" value="Genomic_DNA"/>
</dbReference>
<dbReference type="InterPro" id="IPR006860">
    <property type="entry name" value="FecR"/>
</dbReference>
<feature type="transmembrane region" description="Helical" evidence="1">
    <location>
        <begin position="76"/>
        <end position="94"/>
    </location>
</feature>
<protein>
    <submittedName>
        <fullName evidence="4">DUF4974 domain-containing protein</fullName>
    </submittedName>
    <submittedName>
        <fullName evidence="5">FecR family protein</fullName>
    </submittedName>
</protein>
<keyword evidence="1" id="KW-1133">Transmembrane helix</keyword>
<evidence type="ECO:0000256" key="1">
    <source>
        <dbReference type="SAM" id="Phobius"/>
    </source>
</evidence>
<dbReference type="PIRSF" id="PIRSF018266">
    <property type="entry name" value="FecR"/>
    <property type="match status" value="1"/>
</dbReference>
<evidence type="ECO:0000313" key="4">
    <source>
        <dbReference type="EMBL" id="MDB9224089.1"/>
    </source>
</evidence>
<dbReference type="InterPro" id="IPR032508">
    <property type="entry name" value="FecR_C"/>
</dbReference>
<dbReference type="Proteomes" id="UP000284243">
    <property type="component" value="Unassembled WGS sequence"/>
</dbReference>
<evidence type="ECO:0000313" key="6">
    <source>
        <dbReference type="Proteomes" id="UP000284243"/>
    </source>
</evidence>
<comment type="caution">
    <text evidence="5">The sequence shown here is derived from an EMBL/GenBank/DDBJ whole genome shotgun (WGS) entry which is preliminary data.</text>
</comment>
<dbReference type="Pfam" id="PF04773">
    <property type="entry name" value="FecR"/>
    <property type="match status" value="1"/>
</dbReference>
<proteinExistence type="predicted"/>
<dbReference type="InterPro" id="IPR012373">
    <property type="entry name" value="Ferrdict_sens_TM"/>
</dbReference>
<dbReference type="RefSeq" id="WP_022160703.1">
    <property type="nucleotide sequence ID" value="NZ_CABJFF010000012.1"/>
</dbReference>
<dbReference type="GO" id="GO:0016989">
    <property type="term" value="F:sigma factor antagonist activity"/>
    <property type="evidence" value="ECO:0007669"/>
    <property type="project" value="TreeGrafter"/>
</dbReference>
<feature type="domain" description="FecR protein" evidence="2">
    <location>
        <begin position="168"/>
        <end position="261"/>
    </location>
</feature>
<reference evidence="5 6" key="1">
    <citation type="submission" date="2018-08" db="EMBL/GenBank/DDBJ databases">
        <title>A genome reference for cultivated species of the human gut microbiota.</title>
        <authorList>
            <person name="Zou Y."/>
            <person name="Xue W."/>
            <person name="Luo G."/>
        </authorList>
    </citation>
    <scope>NUCLEOTIDE SEQUENCE [LARGE SCALE GENOMIC DNA]</scope>
    <source>
        <strain evidence="5 6">AF16-14</strain>
    </source>
</reference>